<evidence type="ECO:0000313" key="2">
    <source>
        <dbReference type="Proteomes" id="UP001416858"/>
    </source>
</evidence>
<comment type="caution">
    <text evidence="1">The sequence shown here is derived from an EMBL/GenBank/DDBJ whole genome shotgun (WGS) entry which is preliminary data.</text>
</comment>
<name>A0ABP9VVC2_9BACT</name>
<gene>
    <name evidence="1" type="ORF">Rcae01_04022</name>
</gene>
<organism evidence="1 2">
    <name type="scientific">Novipirellula caenicola</name>
    <dbReference type="NCBI Taxonomy" id="1536901"/>
    <lineage>
        <taxon>Bacteria</taxon>
        <taxon>Pseudomonadati</taxon>
        <taxon>Planctomycetota</taxon>
        <taxon>Planctomycetia</taxon>
        <taxon>Pirellulales</taxon>
        <taxon>Pirellulaceae</taxon>
        <taxon>Novipirellula</taxon>
    </lineage>
</organism>
<dbReference type="Proteomes" id="UP001416858">
    <property type="component" value="Unassembled WGS sequence"/>
</dbReference>
<keyword evidence="2" id="KW-1185">Reference proteome</keyword>
<protein>
    <submittedName>
        <fullName evidence="1">Uncharacterized protein</fullName>
    </submittedName>
</protein>
<evidence type="ECO:0000313" key="1">
    <source>
        <dbReference type="EMBL" id="GAA5508555.1"/>
    </source>
</evidence>
<reference evidence="1 2" key="1">
    <citation type="submission" date="2024-02" db="EMBL/GenBank/DDBJ databases">
        <title>Rhodopirellula caenicola NBRC 110016.</title>
        <authorList>
            <person name="Ichikawa N."/>
            <person name="Katano-Makiyama Y."/>
            <person name="Hidaka K."/>
        </authorList>
    </citation>
    <scope>NUCLEOTIDE SEQUENCE [LARGE SCALE GENOMIC DNA]</scope>
    <source>
        <strain evidence="1 2">NBRC 110016</strain>
    </source>
</reference>
<proteinExistence type="predicted"/>
<accession>A0ABP9VVC2</accession>
<dbReference type="EMBL" id="BAABRO010000010">
    <property type="protein sequence ID" value="GAA5508555.1"/>
    <property type="molecule type" value="Genomic_DNA"/>
</dbReference>
<sequence>MALQWINGVRCSLQKEGKGKVFKSHFFRNPKRQRGILDIFSLRRSRVGLGFAGENDDSATSKAKCEASFSSNSESLYRIGLTS</sequence>